<dbReference type="PANTHER" id="PTHR43794">
    <property type="entry name" value="AMINOHYDROLASE SSNA-RELATED"/>
    <property type="match status" value="1"/>
</dbReference>
<evidence type="ECO:0000256" key="4">
    <source>
        <dbReference type="HAMAP-Rule" id="MF_01281"/>
    </source>
</evidence>
<keyword evidence="3 4" id="KW-0862">Zinc</keyword>
<dbReference type="EC" id="3.5.4.31" evidence="4"/>
<name>A0A9D5M492_9FIRM</name>
<evidence type="ECO:0000256" key="2">
    <source>
        <dbReference type="ARBA" id="ARBA00022801"/>
    </source>
</evidence>
<dbReference type="Gene3D" id="2.30.40.10">
    <property type="entry name" value="Urease, subunit C, domain 1"/>
    <property type="match status" value="1"/>
</dbReference>
<gene>
    <name evidence="4" type="primary">mtaD</name>
    <name evidence="6" type="ORF">INF28_02170</name>
</gene>
<dbReference type="RefSeq" id="WP_226391839.1">
    <property type="nucleotide sequence ID" value="NZ_JADCKB010000003.1"/>
</dbReference>
<dbReference type="EC" id="3.5.4.28" evidence="4"/>
<keyword evidence="2 4" id="KW-0378">Hydrolase</keyword>
<dbReference type="InterPro" id="IPR050287">
    <property type="entry name" value="MTA/SAH_deaminase"/>
</dbReference>
<feature type="binding site" evidence="4">
    <location>
        <position position="294"/>
    </location>
    <ligand>
        <name>Zn(2+)</name>
        <dbReference type="ChEBI" id="CHEBI:29105"/>
    </ligand>
</feature>
<evidence type="ECO:0000256" key="1">
    <source>
        <dbReference type="ARBA" id="ARBA00022723"/>
    </source>
</evidence>
<dbReference type="PANTHER" id="PTHR43794:SF11">
    <property type="entry name" value="AMIDOHYDROLASE-RELATED DOMAIN-CONTAINING PROTEIN"/>
    <property type="match status" value="1"/>
</dbReference>
<comment type="catalytic activity">
    <reaction evidence="4">
        <text>S-adenosyl-L-homocysteine + H2O + H(+) = S-inosyl-L-homocysteine + NH4(+)</text>
        <dbReference type="Rhea" id="RHEA:20716"/>
        <dbReference type="ChEBI" id="CHEBI:15377"/>
        <dbReference type="ChEBI" id="CHEBI:15378"/>
        <dbReference type="ChEBI" id="CHEBI:28938"/>
        <dbReference type="ChEBI" id="CHEBI:57856"/>
        <dbReference type="ChEBI" id="CHEBI:57985"/>
        <dbReference type="EC" id="3.5.4.28"/>
    </reaction>
</comment>
<evidence type="ECO:0000313" key="7">
    <source>
        <dbReference type="Proteomes" id="UP000806542"/>
    </source>
</evidence>
<protein>
    <recommendedName>
        <fullName evidence="4">5-methylthioadenosine/S-adenosylhomocysteine deaminase</fullName>
        <shortName evidence="4">MTA/SAH deaminase</shortName>
        <ecNumber evidence="4">3.5.4.28</ecNumber>
        <ecNumber evidence="4">3.5.4.31</ecNumber>
    </recommendedName>
</protein>
<reference evidence="6" key="1">
    <citation type="submission" date="2020-10" db="EMBL/GenBank/DDBJ databases">
        <title>ChiBAC.</title>
        <authorList>
            <person name="Zenner C."/>
            <person name="Hitch T.C.A."/>
            <person name="Clavel T."/>
        </authorList>
    </citation>
    <scope>NUCLEOTIDE SEQUENCE</scope>
    <source>
        <strain evidence="6">DSM 107454</strain>
    </source>
</reference>
<feature type="binding site" evidence="4">
    <location>
        <position position="294"/>
    </location>
    <ligand>
        <name>substrate</name>
    </ligand>
</feature>
<comment type="caution">
    <text evidence="4">Lacks conserved residue(s) required for the propagation of feature annotation.</text>
</comment>
<evidence type="ECO:0000313" key="6">
    <source>
        <dbReference type="EMBL" id="MBE5039274.1"/>
    </source>
</evidence>
<organism evidence="6 7">
    <name type="scientific">Ructibacterium gallinarum</name>
    <dbReference type="NCBI Taxonomy" id="2779355"/>
    <lineage>
        <taxon>Bacteria</taxon>
        <taxon>Bacillati</taxon>
        <taxon>Bacillota</taxon>
        <taxon>Clostridia</taxon>
        <taxon>Eubacteriales</taxon>
        <taxon>Oscillospiraceae</taxon>
        <taxon>Ructibacterium</taxon>
    </lineage>
</organism>
<comment type="caution">
    <text evidence="6">The sequence shown here is derived from an EMBL/GenBank/DDBJ whole genome shotgun (WGS) entry which is preliminary data.</text>
</comment>
<feature type="binding site" evidence="4">
    <location>
        <position position="92"/>
    </location>
    <ligand>
        <name>substrate</name>
    </ligand>
</feature>
<dbReference type="InterPro" id="IPR032466">
    <property type="entry name" value="Metal_Hydrolase"/>
</dbReference>
<dbReference type="InterPro" id="IPR011059">
    <property type="entry name" value="Metal-dep_hydrolase_composite"/>
</dbReference>
<dbReference type="Gene3D" id="3.20.20.140">
    <property type="entry name" value="Metal-dependent hydrolases"/>
    <property type="match status" value="1"/>
</dbReference>
<dbReference type="GO" id="GO:0046872">
    <property type="term" value="F:metal ion binding"/>
    <property type="evidence" value="ECO:0007669"/>
    <property type="project" value="UniProtKB-KW"/>
</dbReference>
<feature type="binding site" evidence="4">
    <location>
        <position position="65"/>
    </location>
    <ligand>
        <name>Zn(2+)</name>
        <dbReference type="ChEBI" id="CHEBI:29105"/>
    </ligand>
</feature>
<evidence type="ECO:0000259" key="5">
    <source>
        <dbReference type="Pfam" id="PF01979"/>
    </source>
</evidence>
<dbReference type="FunFam" id="3.20.20.140:FF:000014">
    <property type="entry name" value="5-methylthioadenosine/S-adenosylhomocysteine deaminase"/>
    <property type="match status" value="1"/>
</dbReference>
<dbReference type="EMBL" id="JADCKB010000003">
    <property type="protein sequence ID" value="MBE5039274.1"/>
    <property type="molecule type" value="Genomic_DNA"/>
</dbReference>
<dbReference type="HAMAP" id="MF_01281">
    <property type="entry name" value="MTA_SAH_deamin"/>
    <property type="match status" value="1"/>
</dbReference>
<proteinExistence type="inferred from homology"/>
<dbReference type="AlphaFoldDB" id="A0A9D5M492"/>
<comment type="function">
    <text evidence="4">Catalyzes the deamination of 5-methylthioadenosine and S-adenosyl-L-homocysteine into 5-methylthioinosine and S-inosyl-L-homocysteine, respectively. Is also able to deaminate adenosine.</text>
</comment>
<comment type="catalytic activity">
    <reaction evidence="4">
        <text>S-methyl-5'-thioadenosine + H2O + H(+) = S-methyl-5'-thioinosine + NH4(+)</text>
        <dbReference type="Rhea" id="RHEA:25025"/>
        <dbReference type="ChEBI" id="CHEBI:15377"/>
        <dbReference type="ChEBI" id="CHEBI:15378"/>
        <dbReference type="ChEBI" id="CHEBI:17509"/>
        <dbReference type="ChEBI" id="CHEBI:28938"/>
        <dbReference type="ChEBI" id="CHEBI:48595"/>
        <dbReference type="EC" id="3.5.4.31"/>
    </reaction>
</comment>
<dbReference type="InterPro" id="IPR006680">
    <property type="entry name" value="Amidohydro-rel"/>
</dbReference>
<feature type="binding site" evidence="4">
    <location>
        <position position="179"/>
    </location>
    <ligand>
        <name>substrate</name>
    </ligand>
</feature>
<feature type="binding site" evidence="4">
    <location>
        <position position="209"/>
    </location>
    <ligand>
        <name>substrate</name>
    </ligand>
</feature>
<dbReference type="GO" id="GO:0090614">
    <property type="term" value="F:5'-methylthioadenosine deaminase activity"/>
    <property type="evidence" value="ECO:0007669"/>
    <property type="project" value="UniProtKB-UniRule"/>
</dbReference>
<comment type="similarity">
    <text evidence="4">Belongs to the metallo-dependent hydrolases superfamily. MTA/SAH deaminase family.</text>
</comment>
<dbReference type="Proteomes" id="UP000806542">
    <property type="component" value="Unassembled WGS sequence"/>
</dbReference>
<feature type="domain" description="Amidohydrolase-related" evidence="5">
    <location>
        <begin position="55"/>
        <end position="397"/>
    </location>
</feature>
<keyword evidence="7" id="KW-1185">Reference proteome</keyword>
<dbReference type="SUPFAM" id="SSF51556">
    <property type="entry name" value="Metallo-dependent hydrolases"/>
    <property type="match status" value="1"/>
</dbReference>
<sequence>MSILIYDVTAVTMCDELGVIPQAYIAVEGNRIAYVGTQKPPGHFDHVINGGGMAAMPGLVNAHTHIAMTLLRSYADDMNLQDWLFQKIFPFEDTLTPEQVYHGSLIGIMEMLASGTTCFHDMYFFQEETARAAELLGIRGVLNEGITDAVLDVKLEKTERLIEQVKNGSGRLRVGISPHAVYTCKPETLRRCAAFAKEYGLRLHTHLSETLTENEDCQRDYGKSPTQLMEACGLFSIPLTAAHGVWLSDEDMDILKKNHAAVVHNPTSNLKLASGVAEIPKLIEKGICVALGTDGASSNNNLDMFEEMKLCGILHKGVLRNPTVLPAWEVLKMATVNGAKALGYDDLGMLKEGYLADLILVDFHSPHLMPNHNTVSNLVYAARGNDVAYTMVDGQIVYRRGKESAIYSQQQKTADDFLI</sequence>
<evidence type="ECO:0000256" key="3">
    <source>
        <dbReference type="ARBA" id="ARBA00022833"/>
    </source>
</evidence>
<feature type="binding site" evidence="4">
    <location>
        <position position="63"/>
    </location>
    <ligand>
        <name>Zn(2+)</name>
        <dbReference type="ChEBI" id="CHEBI:29105"/>
    </ligand>
</feature>
<dbReference type="GO" id="GO:0050270">
    <property type="term" value="F:S-adenosylhomocysteine deaminase activity"/>
    <property type="evidence" value="ECO:0007669"/>
    <property type="project" value="UniProtKB-UniRule"/>
</dbReference>
<dbReference type="Pfam" id="PF01979">
    <property type="entry name" value="Amidohydro_1"/>
    <property type="match status" value="1"/>
</dbReference>
<accession>A0A9D5M492</accession>
<comment type="cofactor">
    <cofactor evidence="4">
        <name>Zn(2+)</name>
        <dbReference type="ChEBI" id="CHEBI:29105"/>
    </cofactor>
    <text evidence="4">Binds 1 zinc ion per subunit.</text>
</comment>
<dbReference type="CDD" id="cd01298">
    <property type="entry name" value="ATZ_TRZ_like"/>
    <property type="match status" value="1"/>
</dbReference>
<keyword evidence="1 4" id="KW-0479">Metal-binding</keyword>
<dbReference type="SUPFAM" id="SSF51338">
    <property type="entry name" value="Composite domain of metallo-dependent hydrolases"/>
    <property type="match status" value="1"/>
</dbReference>
<dbReference type="InterPro" id="IPR023512">
    <property type="entry name" value="Deaminase_MtaD/DadD"/>
</dbReference>
<feature type="binding site" evidence="4">
    <location>
        <position position="206"/>
    </location>
    <ligand>
        <name>Zn(2+)</name>
        <dbReference type="ChEBI" id="CHEBI:29105"/>
    </ligand>
</feature>